<dbReference type="Proteomes" id="UP000642748">
    <property type="component" value="Unassembled WGS sequence"/>
</dbReference>
<gene>
    <name evidence="10" type="ORF">Raf01_82380</name>
</gene>
<feature type="domain" description="Endonuclease/exonuclease/phosphatase" evidence="9">
    <location>
        <begin position="2"/>
        <end position="256"/>
    </location>
</feature>
<evidence type="ECO:0000313" key="10">
    <source>
        <dbReference type="EMBL" id="GIH20066.1"/>
    </source>
</evidence>
<keyword evidence="8" id="KW-0234">DNA repair</keyword>
<comment type="cofactor">
    <cofactor evidence="1">
        <name>Mn(2+)</name>
        <dbReference type="ChEBI" id="CHEBI:29035"/>
    </cofactor>
</comment>
<organism evidence="10 11">
    <name type="scientific">Rugosimonospora africana</name>
    <dbReference type="NCBI Taxonomy" id="556532"/>
    <lineage>
        <taxon>Bacteria</taxon>
        <taxon>Bacillati</taxon>
        <taxon>Actinomycetota</taxon>
        <taxon>Actinomycetes</taxon>
        <taxon>Micromonosporales</taxon>
        <taxon>Micromonosporaceae</taxon>
        <taxon>Rugosimonospora</taxon>
    </lineage>
</organism>
<dbReference type="InterPro" id="IPR051547">
    <property type="entry name" value="TDP2-like"/>
</dbReference>
<dbReference type="AlphaFoldDB" id="A0A8J3VVS2"/>
<evidence type="ECO:0000256" key="1">
    <source>
        <dbReference type="ARBA" id="ARBA00001936"/>
    </source>
</evidence>
<evidence type="ECO:0000259" key="9">
    <source>
        <dbReference type="Pfam" id="PF03372"/>
    </source>
</evidence>
<dbReference type="Gene3D" id="3.60.10.10">
    <property type="entry name" value="Endonuclease/exonuclease/phosphatase"/>
    <property type="match status" value="1"/>
</dbReference>
<comment type="cofactor">
    <cofactor evidence="2">
        <name>Mg(2+)</name>
        <dbReference type="ChEBI" id="CHEBI:18420"/>
    </cofactor>
</comment>
<evidence type="ECO:0000256" key="4">
    <source>
        <dbReference type="ARBA" id="ARBA00022723"/>
    </source>
</evidence>
<accession>A0A8J3VVS2</accession>
<reference evidence="10" key="1">
    <citation type="submission" date="2021-01" db="EMBL/GenBank/DDBJ databases">
        <title>Whole genome shotgun sequence of Rugosimonospora africana NBRC 104875.</title>
        <authorList>
            <person name="Komaki H."/>
            <person name="Tamura T."/>
        </authorList>
    </citation>
    <scope>NUCLEOTIDE SEQUENCE</scope>
    <source>
        <strain evidence="10">NBRC 104875</strain>
    </source>
</reference>
<dbReference type="SUPFAM" id="SSF56219">
    <property type="entry name" value="DNase I-like"/>
    <property type="match status" value="1"/>
</dbReference>
<dbReference type="GO" id="GO:0016787">
    <property type="term" value="F:hydrolase activity"/>
    <property type="evidence" value="ECO:0007669"/>
    <property type="project" value="UniProtKB-KW"/>
</dbReference>
<sequence>MATLNVLTLSDAEGRRRQEVLRRGLLGLRPDVVAVQEVTRGPRFDQARHLLGPEFTVVDLPGQSPTGAGESLASRWPLGAVAALDLPIAGSSHESVRATALAAEVLLPPPLGPVLVVHHRGTYQQDLERAREQQAVATARFVEGLVAPRPERPVVLLGDFNADADAASIRFLTGRQSLDGVSVRYEDAWAAAHPDEAGHTFTPHNPLVRAGQMPLERGRRIDYAMVRGGPHGPLLDVADCRLIFTEPVDGVWASDHFGVCADLRLPHHPPGTWA</sequence>
<evidence type="ECO:0000256" key="2">
    <source>
        <dbReference type="ARBA" id="ARBA00001946"/>
    </source>
</evidence>
<keyword evidence="6" id="KW-0378">Hydrolase</keyword>
<evidence type="ECO:0000256" key="6">
    <source>
        <dbReference type="ARBA" id="ARBA00022801"/>
    </source>
</evidence>
<name>A0A8J3VVS2_9ACTN</name>
<evidence type="ECO:0000256" key="8">
    <source>
        <dbReference type="ARBA" id="ARBA00023204"/>
    </source>
</evidence>
<dbReference type="Pfam" id="PF03372">
    <property type="entry name" value="Exo_endo_phos"/>
    <property type="match status" value="1"/>
</dbReference>
<dbReference type="PANTHER" id="PTHR15822">
    <property type="entry name" value="TRAF AND TNF RECEPTOR-ASSOCIATED PROTEIN"/>
    <property type="match status" value="1"/>
</dbReference>
<evidence type="ECO:0000256" key="5">
    <source>
        <dbReference type="ARBA" id="ARBA00022763"/>
    </source>
</evidence>
<dbReference type="GO" id="GO:0004518">
    <property type="term" value="F:nuclease activity"/>
    <property type="evidence" value="ECO:0007669"/>
    <property type="project" value="UniProtKB-KW"/>
</dbReference>
<dbReference type="EMBL" id="BONZ01000088">
    <property type="protein sequence ID" value="GIH20066.1"/>
    <property type="molecule type" value="Genomic_DNA"/>
</dbReference>
<evidence type="ECO:0000313" key="11">
    <source>
        <dbReference type="Proteomes" id="UP000642748"/>
    </source>
</evidence>
<proteinExistence type="predicted"/>
<keyword evidence="11" id="KW-1185">Reference proteome</keyword>
<keyword evidence="7" id="KW-0460">Magnesium</keyword>
<evidence type="ECO:0000256" key="3">
    <source>
        <dbReference type="ARBA" id="ARBA00022722"/>
    </source>
</evidence>
<dbReference type="GO" id="GO:0006281">
    <property type="term" value="P:DNA repair"/>
    <property type="evidence" value="ECO:0007669"/>
    <property type="project" value="UniProtKB-KW"/>
</dbReference>
<dbReference type="InterPro" id="IPR036691">
    <property type="entry name" value="Endo/exonu/phosph_ase_sf"/>
</dbReference>
<dbReference type="PANTHER" id="PTHR15822:SF4">
    <property type="entry name" value="TYROSYL-DNA PHOSPHODIESTERASE 2"/>
    <property type="match status" value="1"/>
</dbReference>
<keyword evidence="3" id="KW-0540">Nuclease</keyword>
<protein>
    <recommendedName>
        <fullName evidence="9">Endonuclease/exonuclease/phosphatase domain-containing protein</fullName>
    </recommendedName>
</protein>
<dbReference type="InterPro" id="IPR005135">
    <property type="entry name" value="Endo/exonuclease/phosphatase"/>
</dbReference>
<evidence type="ECO:0000256" key="7">
    <source>
        <dbReference type="ARBA" id="ARBA00022842"/>
    </source>
</evidence>
<keyword evidence="5" id="KW-0227">DNA damage</keyword>
<keyword evidence="4" id="KW-0479">Metal-binding</keyword>
<dbReference type="GO" id="GO:0046872">
    <property type="term" value="F:metal ion binding"/>
    <property type="evidence" value="ECO:0007669"/>
    <property type="project" value="UniProtKB-KW"/>
</dbReference>
<comment type="caution">
    <text evidence="10">The sequence shown here is derived from an EMBL/GenBank/DDBJ whole genome shotgun (WGS) entry which is preliminary data.</text>
</comment>